<accession>A0AAD8U425</accession>
<feature type="compositionally biased region" description="Acidic residues" evidence="6">
    <location>
        <begin position="168"/>
        <end position="185"/>
    </location>
</feature>
<comment type="subcellular location">
    <subcellularLocation>
        <location evidence="1">Nucleus</location>
    </subcellularLocation>
</comment>
<evidence type="ECO:0000259" key="7">
    <source>
        <dbReference type="PROSITE" id="PS50811"/>
    </source>
</evidence>
<comment type="caution">
    <text evidence="8">The sequence shown here is derived from an EMBL/GenBank/DDBJ whole genome shotgun (WGS) entry which is preliminary data.</text>
</comment>
<dbReference type="Gene3D" id="2.20.25.80">
    <property type="entry name" value="WRKY domain"/>
    <property type="match status" value="1"/>
</dbReference>
<dbReference type="Proteomes" id="UP001231189">
    <property type="component" value="Unassembled WGS sequence"/>
</dbReference>
<keyword evidence="5" id="KW-0539">Nucleus</keyword>
<feature type="region of interest" description="Disordered" evidence="6">
    <location>
        <begin position="53"/>
        <end position="73"/>
    </location>
</feature>
<dbReference type="PROSITE" id="PS50811">
    <property type="entry name" value="WRKY"/>
    <property type="match status" value="1"/>
</dbReference>
<dbReference type="GO" id="GO:0005634">
    <property type="term" value="C:nucleus"/>
    <property type="evidence" value="ECO:0007669"/>
    <property type="project" value="UniProtKB-SubCell"/>
</dbReference>
<evidence type="ECO:0000256" key="6">
    <source>
        <dbReference type="SAM" id="MobiDB-lite"/>
    </source>
</evidence>
<feature type="region of interest" description="Disordered" evidence="6">
    <location>
        <begin position="140"/>
        <end position="210"/>
    </location>
</feature>
<feature type="compositionally biased region" description="Basic residues" evidence="6">
    <location>
        <begin position="198"/>
        <end position="208"/>
    </location>
</feature>
<feature type="region of interest" description="Disordered" evidence="6">
    <location>
        <begin position="1"/>
        <end position="37"/>
    </location>
</feature>
<feature type="domain" description="WRKY" evidence="7">
    <location>
        <begin position="217"/>
        <end position="282"/>
    </location>
</feature>
<organism evidence="8 9">
    <name type="scientific">Lolium multiflorum</name>
    <name type="common">Italian ryegrass</name>
    <name type="synonym">Lolium perenne subsp. multiflorum</name>
    <dbReference type="NCBI Taxonomy" id="4521"/>
    <lineage>
        <taxon>Eukaryota</taxon>
        <taxon>Viridiplantae</taxon>
        <taxon>Streptophyta</taxon>
        <taxon>Embryophyta</taxon>
        <taxon>Tracheophyta</taxon>
        <taxon>Spermatophyta</taxon>
        <taxon>Magnoliopsida</taxon>
        <taxon>Liliopsida</taxon>
        <taxon>Poales</taxon>
        <taxon>Poaceae</taxon>
        <taxon>BOP clade</taxon>
        <taxon>Pooideae</taxon>
        <taxon>Poodae</taxon>
        <taxon>Poeae</taxon>
        <taxon>Poeae Chloroplast Group 2 (Poeae type)</taxon>
        <taxon>Loliodinae</taxon>
        <taxon>Loliinae</taxon>
        <taxon>Lolium</taxon>
    </lineage>
</organism>
<evidence type="ECO:0000256" key="1">
    <source>
        <dbReference type="ARBA" id="ARBA00004123"/>
    </source>
</evidence>
<dbReference type="SMART" id="SM00774">
    <property type="entry name" value="WRKY"/>
    <property type="match status" value="1"/>
</dbReference>
<dbReference type="InterPro" id="IPR036576">
    <property type="entry name" value="WRKY_dom_sf"/>
</dbReference>
<evidence type="ECO:0000256" key="3">
    <source>
        <dbReference type="ARBA" id="ARBA00023125"/>
    </source>
</evidence>
<dbReference type="PANTHER" id="PTHR31221">
    <property type="entry name" value="WRKY TRANSCRIPTION FACTOR PROTEIN 1-RELATED"/>
    <property type="match status" value="1"/>
</dbReference>
<dbReference type="GO" id="GO:0003700">
    <property type="term" value="F:DNA-binding transcription factor activity"/>
    <property type="evidence" value="ECO:0007669"/>
    <property type="project" value="InterPro"/>
</dbReference>
<dbReference type="SUPFAM" id="SSF118290">
    <property type="entry name" value="WRKY DNA-binding domain"/>
    <property type="match status" value="1"/>
</dbReference>
<proteinExistence type="predicted"/>
<evidence type="ECO:0000256" key="5">
    <source>
        <dbReference type="ARBA" id="ARBA00023242"/>
    </source>
</evidence>
<dbReference type="FunFam" id="2.20.25.80:FF:000003">
    <property type="entry name" value="WRKY transcription factor 57"/>
    <property type="match status" value="1"/>
</dbReference>
<dbReference type="EMBL" id="JAUUTY010000001">
    <property type="protein sequence ID" value="KAK1698546.1"/>
    <property type="molecule type" value="Genomic_DNA"/>
</dbReference>
<gene>
    <name evidence="8" type="ORF">QYE76_015243</name>
</gene>
<dbReference type="AlphaFoldDB" id="A0AAD8U425"/>
<feature type="compositionally biased region" description="Basic residues" evidence="6">
    <location>
        <begin position="11"/>
        <end position="21"/>
    </location>
</feature>
<feature type="compositionally biased region" description="Gly residues" evidence="6">
    <location>
        <begin position="64"/>
        <end position="73"/>
    </location>
</feature>
<keyword evidence="9" id="KW-1185">Reference proteome</keyword>
<protein>
    <recommendedName>
        <fullName evidence="7">WRKY domain-containing protein</fullName>
    </recommendedName>
</protein>
<name>A0AAD8U425_LOLMU</name>
<evidence type="ECO:0000313" key="9">
    <source>
        <dbReference type="Proteomes" id="UP001231189"/>
    </source>
</evidence>
<dbReference type="PANTHER" id="PTHR31221:SF366">
    <property type="entry name" value="OS05G0583000 PROTEIN"/>
    <property type="match status" value="1"/>
</dbReference>
<dbReference type="InterPro" id="IPR044810">
    <property type="entry name" value="WRKY_plant"/>
</dbReference>
<keyword evidence="2" id="KW-0805">Transcription regulation</keyword>
<keyword evidence="4" id="KW-0804">Transcription</keyword>
<sequence>MRVHTGFSSKRASRILHLPRPRGKDSPTPPFNAPPFLPPSHSTLHLSRRLHPARSHSRMLPMSGAGGTHGGGQLYGDHHRAAAASVPLYDGDDNCFFQNSVDGGLAPPYASITDYLQGFLDPAGLATHLDAAPCVPAGDAVNRGSAAAPNSSTSSEPRRGKKGRPEPEQEQEGDEQGEVDEDEEGSVDRQDCRSDTKKKGKVEKKARGPRVAFATKSEVDHLDDGYRWRKYGQKAVKNSSFPRSYYRCTAARCGVKKQVERSQQDPATVVTTYEGHHAHPSPAAHRGMATAGANGLYSMASLQQQQHGFCPSSPDNLFLAAARAMAPAAAATSPAALLPRQAEHRFAEYYGMQLQDVLLDPTNQHGHR</sequence>
<evidence type="ECO:0000256" key="2">
    <source>
        <dbReference type="ARBA" id="ARBA00023015"/>
    </source>
</evidence>
<feature type="compositionally biased region" description="Polar residues" evidence="6">
    <location>
        <begin position="1"/>
        <end position="10"/>
    </location>
</feature>
<dbReference type="InterPro" id="IPR003657">
    <property type="entry name" value="WRKY_dom"/>
</dbReference>
<dbReference type="GO" id="GO:0043565">
    <property type="term" value="F:sequence-specific DNA binding"/>
    <property type="evidence" value="ECO:0007669"/>
    <property type="project" value="InterPro"/>
</dbReference>
<feature type="compositionally biased region" description="Pro residues" evidence="6">
    <location>
        <begin position="27"/>
        <end position="37"/>
    </location>
</feature>
<reference evidence="8" key="1">
    <citation type="submission" date="2023-07" db="EMBL/GenBank/DDBJ databases">
        <title>A chromosome-level genome assembly of Lolium multiflorum.</title>
        <authorList>
            <person name="Chen Y."/>
            <person name="Copetti D."/>
            <person name="Kolliker R."/>
            <person name="Studer B."/>
        </authorList>
    </citation>
    <scope>NUCLEOTIDE SEQUENCE</scope>
    <source>
        <strain evidence="8">02402/16</strain>
        <tissue evidence="8">Leaf</tissue>
    </source>
</reference>
<dbReference type="Pfam" id="PF03106">
    <property type="entry name" value="WRKY"/>
    <property type="match status" value="1"/>
</dbReference>
<feature type="compositionally biased region" description="Basic and acidic residues" evidence="6">
    <location>
        <begin position="186"/>
        <end position="197"/>
    </location>
</feature>
<evidence type="ECO:0000313" key="8">
    <source>
        <dbReference type="EMBL" id="KAK1698546.1"/>
    </source>
</evidence>
<evidence type="ECO:0000256" key="4">
    <source>
        <dbReference type="ARBA" id="ARBA00023163"/>
    </source>
</evidence>
<keyword evidence="3" id="KW-0238">DNA-binding</keyword>